<proteinExistence type="predicted"/>
<keyword evidence="2" id="KW-1185">Reference proteome</keyword>
<comment type="caution">
    <text evidence="1">The sequence shown here is derived from an EMBL/GenBank/DDBJ whole genome shotgun (WGS) entry which is preliminary data.</text>
</comment>
<organism evidence="1 2">
    <name type="scientific">Rubroshorea leprosula</name>
    <dbReference type="NCBI Taxonomy" id="152421"/>
    <lineage>
        <taxon>Eukaryota</taxon>
        <taxon>Viridiplantae</taxon>
        <taxon>Streptophyta</taxon>
        <taxon>Embryophyta</taxon>
        <taxon>Tracheophyta</taxon>
        <taxon>Spermatophyta</taxon>
        <taxon>Magnoliopsida</taxon>
        <taxon>eudicotyledons</taxon>
        <taxon>Gunneridae</taxon>
        <taxon>Pentapetalae</taxon>
        <taxon>rosids</taxon>
        <taxon>malvids</taxon>
        <taxon>Malvales</taxon>
        <taxon>Dipterocarpaceae</taxon>
        <taxon>Rubroshorea</taxon>
    </lineage>
</organism>
<gene>
    <name evidence="1" type="ORF">SLEP1_g18871</name>
</gene>
<evidence type="ECO:0000313" key="2">
    <source>
        <dbReference type="Proteomes" id="UP001054252"/>
    </source>
</evidence>
<dbReference type="Proteomes" id="UP001054252">
    <property type="component" value="Unassembled WGS sequence"/>
</dbReference>
<dbReference type="AlphaFoldDB" id="A0AAV5J9K7"/>
<dbReference type="EMBL" id="BPVZ01000026">
    <property type="protein sequence ID" value="GKV07063.1"/>
    <property type="molecule type" value="Genomic_DNA"/>
</dbReference>
<reference evidence="1 2" key="1">
    <citation type="journal article" date="2021" name="Commun. Biol.">
        <title>The genome of Shorea leprosula (Dipterocarpaceae) highlights the ecological relevance of drought in aseasonal tropical rainforests.</title>
        <authorList>
            <person name="Ng K.K.S."/>
            <person name="Kobayashi M.J."/>
            <person name="Fawcett J.A."/>
            <person name="Hatakeyama M."/>
            <person name="Paape T."/>
            <person name="Ng C.H."/>
            <person name="Ang C.C."/>
            <person name="Tnah L.H."/>
            <person name="Lee C.T."/>
            <person name="Nishiyama T."/>
            <person name="Sese J."/>
            <person name="O'Brien M.J."/>
            <person name="Copetti D."/>
            <person name="Mohd Noor M.I."/>
            <person name="Ong R.C."/>
            <person name="Putra M."/>
            <person name="Sireger I.Z."/>
            <person name="Indrioko S."/>
            <person name="Kosugi Y."/>
            <person name="Izuno A."/>
            <person name="Isagi Y."/>
            <person name="Lee S.L."/>
            <person name="Shimizu K.K."/>
        </authorList>
    </citation>
    <scope>NUCLEOTIDE SEQUENCE [LARGE SCALE GENOMIC DNA]</scope>
    <source>
        <strain evidence="1">214</strain>
    </source>
</reference>
<sequence length="45" mass="5434">MALVFLMFYPRAWNTFKLLEGNVSYRGHYWNSNFMQETFRSAVIP</sequence>
<protein>
    <submittedName>
        <fullName evidence="1">Uncharacterized protein</fullName>
    </submittedName>
</protein>
<evidence type="ECO:0000313" key="1">
    <source>
        <dbReference type="EMBL" id="GKV07063.1"/>
    </source>
</evidence>
<name>A0AAV5J9K7_9ROSI</name>
<accession>A0AAV5J9K7</accession>